<keyword evidence="13" id="KW-1185">Reference proteome</keyword>
<keyword evidence="5 10" id="KW-0472">Membrane</keyword>
<sequence length="397" mass="44804">MPVLRGCSALVIRCFKRVEHAADWLTGAAGPVFIFLCWVLISLGGFAFFDVIGRGLQWSIIFLLSPILVLVPLNLYVQYYLVTHVPPGFPSPRAIALSPNPIKSSRERWLTLEEGSLFRAETWGFRRLGHHAEENDARMDTRGRRVRRCRKCDGPKPERTHHCSVCRRCVLLMDHHCPWINGCVGLYNQRHFVLFMFWLSLGCWVFASLGLSNLWESFSFKSNWTYYTPRLAYTLVYILCIAMGVAVPVLGTWHVFMVSRNETSIESHDNSWLEGKAKSEGMIYLNPYDLGRRRNLELFFNVGVNGYSRWTLLLPLVIPPASNGWSFPRRALPADAIVPVENTAQSLHAPELAEGLVSSHMNGGPNTMENGKAGSRYVMGDDGSFTDDEEGGGGWMD</sequence>
<accession>A0A1Y1UBJ3</accession>
<keyword evidence="3 10" id="KW-0812">Transmembrane</keyword>
<proteinExistence type="inferred from homology"/>
<feature type="domain" description="Palmitoyltransferase DHHC" evidence="11">
    <location>
        <begin position="148"/>
        <end position="268"/>
    </location>
</feature>
<dbReference type="InParanoid" id="A0A1Y1UBJ3"/>
<dbReference type="InterPro" id="IPR039859">
    <property type="entry name" value="PFA4/ZDH16/20/ERF2-like"/>
</dbReference>
<evidence type="ECO:0000256" key="10">
    <source>
        <dbReference type="RuleBase" id="RU079119"/>
    </source>
</evidence>
<gene>
    <name evidence="12" type="ORF">BD324DRAFT_97990</name>
</gene>
<evidence type="ECO:0000256" key="4">
    <source>
        <dbReference type="ARBA" id="ARBA00022989"/>
    </source>
</evidence>
<dbReference type="GO" id="GO:0019706">
    <property type="term" value="F:protein-cysteine S-palmitoyltransferase activity"/>
    <property type="evidence" value="ECO:0007669"/>
    <property type="project" value="UniProtKB-EC"/>
</dbReference>
<dbReference type="OrthoDB" id="9909019at2759"/>
<name>A0A1Y1UBJ3_9TREE</name>
<dbReference type="FunCoup" id="A0A1Y1UBJ3">
    <property type="interactions" value="213"/>
</dbReference>
<feature type="transmembrane region" description="Helical" evidence="10">
    <location>
        <begin position="55"/>
        <end position="77"/>
    </location>
</feature>
<organism evidence="12 13">
    <name type="scientific">Kockovaella imperatae</name>
    <dbReference type="NCBI Taxonomy" id="4999"/>
    <lineage>
        <taxon>Eukaryota</taxon>
        <taxon>Fungi</taxon>
        <taxon>Dikarya</taxon>
        <taxon>Basidiomycota</taxon>
        <taxon>Agaricomycotina</taxon>
        <taxon>Tremellomycetes</taxon>
        <taxon>Tremellales</taxon>
        <taxon>Cuniculitremaceae</taxon>
        <taxon>Kockovaella</taxon>
    </lineage>
</organism>
<dbReference type="Pfam" id="PF01529">
    <property type="entry name" value="DHHC"/>
    <property type="match status" value="1"/>
</dbReference>
<evidence type="ECO:0000313" key="13">
    <source>
        <dbReference type="Proteomes" id="UP000193218"/>
    </source>
</evidence>
<feature type="transmembrane region" description="Helical" evidence="10">
    <location>
        <begin position="231"/>
        <end position="256"/>
    </location>
</feature>
<evidence type="ECO:0000256" key="9">
    <source>
        <dbReference type="ARBA" id="ARBA00048048"/>
    </source>
</evidence>
<dbReference type="PANTHER" id="PTHR12246">
    <property type="entry name" value="PALMITOYLTRANSFERASE ZDHHC16"/>
    <property type="match status" value="1"/>
</dbReference>
<keyword evidence="6" id="KW-0564">Palmitate</keyword>
<dbReference type="InterPro" id="IPR001594">
    <property type="entry name" value="Palmitoyltrfase_DHHC"/>
</dbReference>
<comment type="caution">
    <text evidence="12">The sequence shown here is derived from an EMBL/GenBank/DDBJ whole genome shotgun (WGS) entry which is preliminary data.</text>
</comment>
<evidence type="ECO:0000256" key="6">
    <source>
        <dbReference type="ARBA" id="ARBA00023139"/>
    </source>
</evidence>
<evidence type="ECO:0000256" key="3">
    <source>
        <dbReference type="ARBA" id="ARBA00022692"/>
    </source>
</evidence>
<dbReference type="AlphaFoldDB" id="A0A1Y1UBJ3"/>
<dbReference type="Proteomes" id="UP000193218">
    <property type="component" value="Unassembled WGS sequence"/>
</dbReference>
<reference evidence="12 13" key="1">
    <citation type="submission" date="2017-03" db="EMBL/GenBank/DDBJ databases">
        <title>Widespread Adenine N6-methylation of Active Genes in Fungi.</title>
        <authorList>
            <consortium name="DOE Joint Genome Institute"/>
            <person name="Mondo S.J."/>
            <person name="Dannebaum R.O."/>
            <person name="Kuo R.C."/>
            <person name="Louie K.B."/>
            <person name="Bewick A.J."/>
            <person name="Labutti K."/>
            <person name="Haridas S."/>
            <person name="Kuo A."/>
            <person name="Salamov A."/>
            <person name="Ahrendt S.R."/>
            <person name="Lau R."/>
            <person name="Bowen B.P."/>
            <person name="Lipzen A."/>
            <person name="Sullivan W."/>
            <person name="Andreopoulos W.B."/>
            <person name="Clum A."/>
            <person name="Lindquist E."/>
            <person name="Daum C."/>
            <person name="Northen T.R."/>
            <person name="Ramamoorthy G."/>
            <person name="Schmitz R.J."/>
            <person name="Gryganskyi A."/>
            <person name="Culley D."/>
            <person name="Magnuson J."/>
            <person name="James T.Y."/>
            <person name="O'Malley M.A."/>
            <person name="Stajich J.E."/>
            <person name="Spatafora J.W."/>
            <person name="Visel A."/>
            <person name="Grigoriev I.V."/>
        </authorList>
    </citation>
    <scope>NUCLEOTIDE SEQUENCE [LARGE SCALE GENOMIC DNA]</scope>
    <source>
        <strain evidence="12 13">NRRL Y-17943</strain>
    </source>
</reference>
<evidence type="ECO:0000313" key="12">
    <source>
        <dbReference type="EMBL" id="ORX35428.1"/>
    </source>
</evidence>
<evidence type="ECO:0000256" key="5">
    <source>
        <dbReference type="ARBA" id="ARBA00023136"/>
    </source>
</evidence>
<keyword evidence="2 10" id="KW-0808">Transferase</keyword>
<dbReference type="GeneID" id="33561102"/>
<feature type="transmembrane region" description="Helical" evidence="10">
    <location>
        <begin position="21"/>
        <end position="49"/>
    </location>
</feature>
<feature type="transmembrane region" description="Helical" evidence="10">
    <location>
        <begin position="192"/>
        <end position="211"/>
    </location>
</feature>
<keyword evidence="8 10" id="KW-0012">Acyltransferase</keyword>
<dbReference type="GO" id="GO:0016020">
    <property type="term" value="C:membrane"/>
    <property type="evidence" value="ECO:0007669"/>
    <property type="project" value="UniProtKB-SubCell"/>
</dbReference>
<dbReference type="STRING" id="4999.A0A1Y1UBJ3"/>
<evidence type="ECO:0000256" key="8">
    <source>
        <dbReference type="ARBA" id="ARBA00023315"/>
    </source>
</evidence>
<comment type="domain">
    <text evidence="10">The DHHC domain is required for palmitoyltransferase activity.</text>
</comment>
<dbReference type="PROSITE" id="PS50216">
    <property type="entry name" value="DHHC"/>
    <property type="match status" value="1"/>
</dbReference>
<dbReference type="RefSeq" id="XP_021869618.1">
    <property type="nucleotide sequence ID" value="XM_022019293.1"/>
</dbReference>
<comment type="subcellular location">
    <subcellularLocation>
        <location evidence="1">Membrane</location>
        <topology evidence="1">Multi-pass membrane protein</topology>
    </subcellularLocation>
</comment>
<keyword evidence="7" id="KW-0449">Lipoprotein</keyword>
<dbReference type="EC" id="2.3.1.225" evidence="10"/>
<comment type="catalytic activity">
    <reaction evidence="9 10">
        <text>L-cysteinyl-[protein] + hexadecanoyl-CoA = S-hexadecanoyl-L-cysteinyl-[protein] + CoA</text>
        <dbReference type="Rhea" id="RHEA:36683"/>
        <dbReference type="Rhea" id="RHEA-COMP:10131"/>
        <dbReference type="Rhea" id="RHEA-COMP:11032"/>
        <dbReference type="ChEBI" id="CHEBI:29950"/>
        <dbReference type="ChEBI" id="CHEBI:57287"/>
        <dbReference type="ChEBI" id="CHEBI:57379"/>
        <dbReference type="ChEBI" id="CHEBI:74151"/>
        <dbReference type="EC" id="2.3.1.225"/>
    </reaction>
</comment>
<evidence type="ECO:0000256" key="2">
    <source>
        <dbReference type="ARBA" id="ARBA00022679"/>
    </source>
</evidence>
<evidence type="ECO:0000256" key="7">
    <source>
        <dbReference type="ARBA" id="ARBA00023288"/>
    </source>
</evidence>
<evidence type="ECO:0000259" key="11">
    <source>
        <dbReference type="Pfam" id="PF01529"/>
    </source>
</evidence>
<keyword evidence="4 10" id="KW-1133">Transmembrane helix</keyword>
<comment type="similarity">
    <text evidence="10">Belongs to the DHHC palmitoyltransferase family.</text>
</comment>
<protein>
    <recommendedName>
        <fullName evidence="10">Palmitoyltransferase</fullName>
        <ecNumber evidence="10">2.3.1.225</ecNumber>
    </recommendedName>
</protein>
<dbReference type="EMBL" id="NBSH01000011">
    <property type="protein sequence ID" value="ORX35428.1"/>
    <property type="molecule type" value="Genomic_DNA"/>
</dbReference>
<evidence type="ECO:0000256" key="1">
    <source>
        <dbReference type="ARBA" id="ARBA00004141"/>
    </source>
</evidence>